<dbReference type="PANTHER" id="PTHR31391:SF4">
    <property type="entry name" value="B3 DOMAIN-CONTAINING PROTEIN OS03G0184500"/>
    <property type="match status" value="1"/>
</dbReference>
<keyword evidence="2" id="KW-0805">Transcription regulation</keyword>
<comment type="caution">
    <text evidence="8">The sequence shown here is derived from an EMBL/GenBank/DDBJ whole genome shotgun (WGS) entry which is preliminary data.</text>
</comment>
<evidence type="ECO:0000256" key="1">
    <source>
        <dbReference type="ARBA" id="ARBA00004123"/>
    </source>
</evidence>
<sequence>MVAAKLTYEECRRKRLEENNKRLQALNLPLLSQALRESLTPKSSPAKNSKPRRVREQQVPLRRSSRVANKAYQAQKEISEPVVIPAVVTPKVVIPRVVVSERIHSKGRDLSNRVYASEEARTCAMERAEELQASLEPQYPSFLKSMLQSHVTGGFWLGLPVHFCKTTLPKSDVIMNLVDEEGDEYPTVFLARKSGLSGGWKRFSVAHKLVDGDALVFQLIRPTKFKVIIELHCRLSTFIIPTMEYF</sequence>
<comment type="subcellular location">
    <subcellularLocation>
        <location evidence="1">Nucleus</location>
    </subcellularLocation>
</comment>
<proteinExistence type="predicted"/>
<dbReference type="AlphaFoldDB" id="A0A438ITA9"/>
<dbReference type="InterPro" id="IPR044837">
    <property type="entry name" value="REM16-like"/>
</dbReference>
<gene>
    <name evidence="8" type="primary">Os06g0194400</name>
    <name evidence="8" type="ORF">CK203_024684</name>
</gene>
<evidence type="ECO:0000313" key="9">
    <source>
        <dbReference type="Proteomes" id="UP000288805"/>
    </source>
</evidence>
<organism evidence="8 9">
    <name type="scientific">Vitis vinifera</name>
    <name type="common">Grape</name>
    <dbReference type="NCBI Taxonomy" id="29760"/>
    <lineage>
        <taxon>Eukaryota</taxon>
        <taxon>Viridiplantae</taxon>
        <taxon>Streptophyta</taxon>
        <taxon>Embryophyta</taxon>
        <taxon>Tracheophyta</taxon>
        <taxon>Spermatophyta</taxon>
        <taxon>Magnoliopsida</taxon>
        <taxon>eudicotyledons</taxon>
        <taxon>Gunneridae</taxon>
        <taxon>Pentapetalae</taxon>
        <taxon>rosids</taxon>
        <taxon>Vitales</taxon>
        <taxon>Vitaceae</taxon>
        <taxon>Viteae</taxon>
        <taxon>Vitis</taxon>
    </lineage>
</organism>
<dbReference type="SMART" id="SM01019">
    <property type="entry name" value="B3"/>
    <property type="match status" value="1"/>
</dbReference>
<evidence type="ECO:0000313" key="8">
    <source>
        <dbReference type="EMBL" id="RVW99961.1"/>
    </source>
</evidence>
<dbReference type="GO" id="GO:0005634">
    <property type="term" value="C:nucleus"/>
    <property type="evidence" value="ECO:0007669"/>
    <property type="project" value="UniProtKB-SubCell"/>
</dbReference>
<evidence type="ECO:0000256" key="5">
    <source>
        <dbReference type="ARBA" id="ARBA00023242"/>
    </source>
</evidence>
<evidence type="ECO:0000259" key="7">
    <source>
        <dbReference type="PROSITE" id="PS50863"/>
    </source>
</evidence>
<protein>
    <submittedName>
        <fullName evidence="8">B3 domain-containing protein</fullName>
    </submittedName>
</protein>
<dbReference type="InterPro" id="IPR003340">
    <property type="entry name" value="B3_DNA-bd"/>
</dbReference>
<evidence type="ECO:0000256" key="6">
    <source>
        <dbReference type="SAM" id="MobiDB-lite"/>
    </source>
</evidence>
<keyword evidence="4" id="KW-0804">Transcription</keyword>
<name>A0A438ITA9_VITVI</name>
<accession>A0A438ITA9</accession>
<keyword evidence="5" id="KW-0539">Nucleus</keyword>
<feature type="domain" description="TF-B3" evidence="7">
    <location>
        <begin position="142"/>
        <end position="233"/>
    </location>
</feature>
<dbReference type="Proteomes" id="UP000288805">
    <property type="component" value="Unassembled WGS sequence"/>
</dbReference>
<dbReference type="SUPFAM" id="SSF101936">
    <property type="entry name" value="DNA-binding pseudobarrel domain"/>
    <property type="match status" value="1"/>
</dbReference>
<evidence type="ECO:0000256" key="2">
    <source>
        <dbReference type="ARBA" id="ARBA00023015"/>
    </source>
</evidence>
<dbReference type="CDD" id="cd10017">
    <property type="entry name" value="B3_DNA"/>
    <property type="match status" value="1"/>
</dbReference>
<evidence type="ECO:0000256" key="3">
    <source>
        <dbReference type="ARBA" id="ARBA00023125"/>
    </source>
</evidence>
<dbReference type="InterPro" id="IPR015300">
    <property type="entry name" value="DNA-bd_pseudobarrel_sf"/>
</dbReference>
<feature type="region of interest" description="Disordered" evidence="6">
    <location>
        <begin position="38"/>
        <end position="62"/>
    </location>
</feature>
<dbReference type="Pfam" id="PF02362">
    <property type="entry name" value="B3"/>
    <property type="match status" value="1"/>
</dbReference>
<dbReference type="GO" id="GO:0003677">
    <property type="term" value="F:DNA binding"/>
    <property type="evidence" value="ECO:0007669"/>
    <property type="project" value="UniProtKB-KW"/>
</dbReference>
<keyword evidence="3" id="KW-0238">DNA-binding</keyword>
<dbReference type="PROSITE" id="PS50863">
    <property type="entry name" value="B3"/>
    <property type="match status" value="1"/>
</dbReference>
<dbReference type="Gene3D" id="2.40.330.10">
    <property type="entry name" value="DNA-binding pseudobarrel domain"/>
    <property type="match status" value="1"/>
</dbReference>
<dbReference type="EMBL" id="QGNW01000084">
    <property type="protein sequence ID" value="RVW99961.1"/>
    <property type="molecule type" value="Genomic_DNA"/>
</dbReference>
<dbReference type="PANTHER" id="PTHR31391">
    <property type="entry name" value="B3 DOMAIN-CONTAINING PROTEIN OS11G0197600-RELATED"/>
    <property type="match status" value="1"/>
</dbReference>
<evidence type="ECO:0000256" key="4">
    <source>
        <dbReference type="ARBA" id="ARBA00023163"/>
    </source>
</evidence>
<reference evidence="8 9" key="1">
    <citation type="journal article" date="2018" name="PLoS Genet.">
        <title>Population sequencing reveals clonal diversity and ancestral inbreeding in the grapevine cultivar Chardonnay.</title>
        <authorList>
            <person name="Roach M.J."/>
            <person name="Johnson D.L."/>
            <person name="Bohlmann J."/>
            <person name="van Vuuren H.J."/>
            <person name="Jones S.J."/>
            <person name="Pretorius I.S."/>
            <person name="Schmidt S.A."/>
            <person name="Borneman A.R."/>
        </authorList>
    </citation>
    <scope>NUCLEOTIDE SEQUENCE [LARGE SCALE GENOMIC DNA]</scope>
    <source>
        <strain evidence="9">cv. Chardonnay</strain>
        <tissue evidence="8">Leaf</tissue>
    </source>
</reference>